<dbReference type="InterPro" id="IPR053842">
    <property type="entry name" value="NikA-like"/>
</dbReference>
<sequence length="100" mass="11637">MNKTKNIILRCSVGEKKIIQQLAKKSGLTLSEYCRRQAIHGEVKAIPALSQHEIEYFRMLKTYSTHFNRISSLVRKKDPALVEDIRQLVSELTRLQQRIV</sequence>
<accession>A0A9X3F8X6</accession>
<proteinExistence type="predicted"/>
<dbReference type="Pfam" id="PF21983">
    <property type="entry name" value="NikA-like"/>
    <property type="match status" value="1"/>
</dbReference>
<dbReference type="Proteomes" id="UP001145087">
    <property type="component" value="Unassembled WGS sequence"/>
</dbReference>
<dbReference type="AlphaFoldDB" id="A0A9X3F8X6"/>
<evidence type="ECO:0000313" key="1">
    <source>
        <dbReference type="EMBL" id="MCY1720971.1"/>
    </source>
</evidence>
<evidence type="ECO:0008006" key="3">
    <source>
        <dbReference type="Google" id="ProtNLM"/>
    </source>
</evidence>
<keyword evidence="2" id="KW-1185">Reference proteome</keyword>
<dbReference type="EMBL" id="JAPOHD010000024">
    <property type="protein sequence ID" value="MCY1720971.1"/>
    <property type="molecule type" value="Genomic_DNA"/>
</dbReference>
<dbReference type="RefSeq" id="WP_343333305.1">
    <property type="nucleotide sequence ID" value="NZ_JAPOHD010000024.1"/>
</dbReference>
<reference evidence="1" key="1">
    <citation type="submission" date="2022-11" db="EMBL/GenBank/DDBJ databases">
        <title>Marilongibacter aestuarii gen. nov., sp. nov., isolated from tidal flat sediment.</title>
        <authorList>
            <person name="Jiayan W."/>
        </authorList>
    </citation>
    <scope>NUCLEOTIDE SEQUENCE</scope>
    <source>
        <strain evidence="1">Z1-6</strain>
    </source>
</reference>
<name>A0A9X3F8X6_9BACT</name>
<evidence type="ECO:0000313" key="2">
    <source>
        <dbReference type="Proteomes" id="UP001145087"/>
    </source>
</evidence>
<organism evidence="1 2">
    <name type="scientific">Draconibacterium aestuarii</name>
    <dbReference type="NCBI Taxonomy" id="2998507"/>
    <lineage>
        <taxon>Bacteria</taxon>
        <taxon>Pseudomonadati</taxon>
        <taxon>Bacteroidota</taxon>
        <taxon>Bacteroidia</taxon>
        <taxon>Marinilabiliales</taxon>
        <taxon>Prolixibacteraceae</taxon>
        <taxon>Draconibacterium</taxon>
    </lineage>
</organism>
<comment type="caution">
    <text evidence="1">The sequence shown here is derived from an EMBL/GenBank/DDBJ whole genome shotgun (WGS) entry which is preliminary data.</text>
</comment>
<protein>
    <recommendedName>
        <fullName evidence="3">Mobilization protein</fullName>
    </recommendedName>
</protein>
<gene>
    <name evidence="1" type="ORF">OU798_11505</name>
</gene>